<feature type="compositionally biased region" description="Basic and acidic residues" evidence="1">
    <location>
        <begin position="127"/>
        <end position="141"/>
    </location>
</feature>
<reference evidence="2 3" key="1">
    <citation type="journal article" date="2021" name="Elife">
        <title>Chloroplast acquisition without the gene transfer in kleptoplastic sea slugs, Plakobranchus ocellatus.</title>
        <authorList>
            <person name="Maeda T."/>
            <person name="Takahashi S."/>
            <person name="Yoshida T."/>
            <person name="Shimamura S."/>
            <person name="Takaki Y."/>
            <person name="Nagai Y."/>
            <person name="Toyoda A."/>
            <person name="Suzuki Y."/>
            <person name="Arimoto A."/>
            <person name="Ishii H."/>
            <person name="Satoh N."/>
            <person name="Nishiyama T."/>
            <person name="Hasebe M."/>
            <person name="Maruyama T."/>
            <person name="Minagawa J."/>
            <person name="Obokata J."/>
            <person name="Shigenobu S."/>
        </authorList>
    </citation>
    <scope>NUCLEOTIDE SEQUENCE [LARGE SCALE GENOMIC DNA]</scope>
</reference>
<feature type="compositionally biased region" description="Acidic residues" evidence="1">
    <location>
        <begin position="142"/>
        <end position="152"/>
    </location>
</feature>
<feature type="compositionally biased region" description="Basic and acidic residues" evidence="1">
    <location>
        <begin position="93"/>
        <end position="104"/>
    </location>
</feature>
<comment type="caution">
    <text evidence="2">The sequence shown here is derived from an EMBL/GenBank/DDBJ whole genome shotgun (WGS) entry which is preliminary data.</text>
</comment>
<sequence length="249" mass="26689">MTRGKSEPNPPGVGNAVKAGISTPAPRTSSFPMSQTHSAGAIVHGTARGSAVSSDTSTNGKSSKGGGGYISGGANGQRGGLLRRPSSCSGDGRSSKSDLADDGGRASSGGHRGSHRGKRVASSCAEKSSKVDKLHDASPREQEEDDDEEDETGMPQAVRLPESTTDEVETYQDIVKRLHGAQMETIAKNVKPKHLLRHLAEDGYFRYDYSDHTRTNTDNHNLKYGMKKGVERLYLWLAMYSPPEENTQT</sequence>
<dbReference type="Proteomes" id="UP000735302">
    <property type="component" value="Unassembled WGS sequence"/>
</dbReference>
<feature type="compositionally biased region" description="Low complexity" evidence="1">
    <location>
        <begin position="83"/>
        <end position="92"/>
    </location>
</feature>
<feature type="compositionally biased region" description="Low complexity" evidence="1">
    <location>
        <begin position="53"/>
        <end position="62"/>
    </location>
</feature>
<accession>A0AAV4BC26</accession>
<keyword evidence="3" id="KW-1185">Reference proteome</keyword>
<evidence type="ECO:0000313" key="3">
    <source>
        <dbReference type="Proteomes" id="UP000735302"/>
    </source>
</evidence>
<evidence type="ECO:0000313" key="2">
    <source>
        <dbReference type="EMBL" id="GFO15914.1"/>
    </source>
</evidence>
<gene>
    <name evidence="2" type="ORF">PoB_004241900</name>
</gene>
<feature type="region of interest" description="Disordered" evidence="1">
    <location>
        <begin position="1"/>
        <end position="165"/>
    </location>
</feature>
<feature type="compositionally biased region" description="Polar residues" evidence="1">
    <location>
        <begin position="25"/>
        <end position="38"/>
    </location>
</feature>
<dbReference type="AlphaFoldDB" id="A0AAV4BC26"/>
<name>A0AAV4BC26_9GAST</name>
<dbReference type="EMBL" id="BLXT01004632">
    <property type="protein sequence ID" value="GFO15914.1"/>
    <property type="molecule type" value="Genomic_DNA"/>
</dbReference>
<protein>
    <submittedName>
        <fullName evidence="2">Uncharacterized protein</fullName>
    </submittedName>
</protein>
<proteinExistence type="predicted"/>
<organism evidence="2 3">
    <name type="scientific">Plakobranchus ocellatus</name>
    <dbReference type="NCBI Taxonomy" id="259542"/>
    <lineage>
        <taxon>Eukaryota</taxon>
        <taxon>Metazoa</taxon>
        <taxon>Spiralia</taxon>
        <taxon>Lophotrochozoa</taxon>
        <taxon>Mollusca</taxon>
        <taxon>Gastropoda</taxon>
        <taxon>Heterobranchia</taxon>
        <taxon>Euthyneura</taxon>
        <taxon>Panpulmonata</taxon>
        <taxon>Sacoglossa</taxon>
        <taxon>Placobranchoidea</taxon>
        <taxon>Plakobranchidae</taxon>
        <taxon>Plakobranchus</taxon>
    </lineage>
</organism>
<feature type="compositionally biased region" description="Gly residues" evidence="1">
    <location>
        <begin position="63"/>
        <end position="79"/>
    </location>
</feature>
<evidence type="ECO:0000256" key="1">
    <source>
        <dbReference type="SAM" id="MobiDB-lite"/>
    </source>
</evidence>